<comment type="subcellular location">
    <subcellularLocation>
        <location evidence="1">Membrane</location>
        <topology evidence="1">Single-pass membrane protein</topology>
    </subcellularLocation>
</comment>
<dbReference type="InterPro" id="IPR050739">
    <property type="entry name" value="MFP"/>
</dbReference>
<evidence type="ECO:0000256" key="5">
    <source>
        <dbReference type="SAM" id="Coils"/>
    </source>
</evidence>
<organism evidence="8 9">
    <name type="scientific">Rugamonas rivuli</name>
    <dbReference type="NCBI Taxonomy" id="2743358"/>
    <lineage>
        <taxon>Bacteria</taxon>
        <taxon>Pseudomonadati</taxon>
        <taxon>Pseudomonadota</taxon>
        <taxon>Betaproteobacteria</taxon>
        <taxon>Burkholderiales</taxon>
        <taxon>Oxalobacteraceae</taxon>
        <taxon>Telluria group</taxon>
        <taxon>Rugamonas</taxon>
    </lineage>
</organism>
<keyword evidence="5" id="KW-0175">Coiled coil</keyword>
<dbReference type="Pfam" id="PF26002">
    <property type="entry name" value="Beta-barrel_AprE"/>
    <property type="match status" value="1"/>
</dbReference>
<gene>
    <name evidence="8" type="ORF">GEV01_24640</name>
</gene>
<name>A0A843SKK5_9BURK</name>
<feature type="coiled-coil region" evidence="5">
    <location>
        <begin position="149"/>
        <end position="183"/>
    </location>
</feature>
<evidence type="ECO:0000256" key="3">
    <source>
        <dbReference type="ARBA" id="ARBA00022989"/>
    </source>
</evidence>
<keyword evidence="3 6" id="KW-1133">Transmembrane helix</keyword>
<sequence>MSNQLFRDEVIEAPRNRIHGNVLLIHPVAHYLFVLMAISLAALLCAFGIMGEYTRRESVGGVLEPSRGVIKLYASQGGMLQIVNIQEGQPVKKGDVLLVFATEHQGGSGKAIEAELDAKLLGRLGTLHGELADTLKLQGTDAIAARENLESLRSNRVTLHAEHATLQERVLSAEQALARYESLRHAGYMPEAQVQQKRDELLDQRLRLNDVQKALNSTNADIARVERDLANVPLRNSVTKAQMARTISAYESDLSRQKNEHEWAVVAPCDGVIGSLTIAHNQTAGPGVPLVSIIPSASELHAKLYAPSRTLGFIRPGQSVRLKVDAFPYQKFGFIMGKINAVADSPVAAGEASPSTRISTASISNEPLYSINVTLDQQSVKAYGTTQRLRTGMQLVADIELDTRAVYEWVFEPLFSR</sequence>
<evidence type="ECO:0000256" key="4">
    <source>
        <dbReference type="ARBA" id="ARBA00023136"/>
    </source>
</evidence>
<feature type="transmembrane region" description="Helical" evidence="6">
    <location>
        <begin position="28"/>
        <end position="49"/>
    </location>
</feature>
<evidence type="ECO:0000256" key="2">
    <source>
        <dbReference type="ARBA" id="ARBA00022692"/>
    </source>
</evidence>
<dbReference type="PRINTS" id="PR01490">
    <property type="entry name" value="RTXTOXIND"/>
</dbReference>
<dbReference type="RefSeq" id="WP_152808112.1">
    <property type="nucleotide sequence ID" value="NZ_WHUF01000007.1"/>
</dbReference>
<keyword evidence="9" id="KW-1185">Reference proteome</keyword>
<feature type="domain" description="AprE-like beta-barrel" evidence="7">
    <location>
        <begin position="307"/>
        <end position="400"/>
    </location>
</feature>
<feature type="coiled-coil region" evidence="5">
    <location>
        <begin position="208"/>
        <end position="260"/>
    </location>
</feature>
<dbReference type="Gene3D" id="2.40.50.100">
    <property type="match status" value="1"/>
</dbReference>
<protein>
    <submittedName>
        <fullName evidence="8">HlyD family efflux transporter periplasmic adaptor subunit</fullName>
    </submittedName>
</protein>
<dbReference type="InterPro" id="IPR058982">
    <property type="entry name" value="Beta-barrel_AprE"/>
</dbReference>
<dbReference type="Gene3D" id="2.40.30.170">
    <property type="match status" value="1"/>
</dbReference>
<dbReference type="GO" id="GO:0016020">
    <property type="term" value="C:membrane"/>
    <property type="evidence" value="ECO:0007669"/>
    <property type="project" value="UniProtKB-SubCell"/>
</dbReference>
<dbReference type="PANTHER" id="PTHR30386:SF26">
    <property type="entry name" value="TRANSPORT PROTEIN COMB"/>
    <property type="match status" value="1"/>
</dbReference>
<proteinExistence type="predicted"/>
<evidence type="ECO:0000256" key="6">
    <source>
        <dbReference type="SAM" id="Phobius"/>
    </source>
</evidence>
<comment type="caution">
    <text evidence="8">The sequence shown here is derived from an EMBL/GenBank/DDBJ whole genome shotgun (WGS) entry which is preliminary data.</text>
</comment>
<dbReference type="EMBL" id="WHUF01000007">
    <property type="protein sequence ID" value="MQA22713.1"/>
    <property type="molecule type" value="Genomic_DNA"/>
</dbReference>
<accession>A0A843SKK5</accession>
<evidence type="ECO:0000256" key="1">
    <source>
        <dbReference type="ARBA" id="ARBA00004167"/>
    </source>
</evidence>
<keyword evidence="4 6" id="KW-0472">Membrane</keyword>
<dbReference type="Proteomes" id="UP000444318">
    <property type="component" value="Unassembled WGS sequence"/>
</dbReference>
<reference evidence="8 9" key="1">
    <citation type="submission" date="2019-10" db="EMBL/GenBank/DDBJ databases">
        <title>Two novel species isolated from a subtropical stream in China.</title>
        <authorList>
            <person name="Lu H."/>
        </authorList>
    </citation>
    <scope>NUCLEOTIDE SEQUENCE [LARGE SCALE GENOMIC DNA]</scope>
    <source>
        <strain evidence="8 9">FT103W</strain>
    </source>
</reference>
<evidence type="ECO:0000313" key="8">
    <source>
        <dbReference type="EMBL" id="MQA22713.1"/>
    </source>
</evidence>
<dbReference type="AlphaFoldDB" id="A0A843SKK5"/>
<keyword evidence="2 6" id="KW-0812">Transmembrane</keyword>
<dbReference type="PANTHER" id="PTHR30386">
    <property type="entry name" value="MEMBRANE FUSION SUBUNIT OF EMRAB-TOLC MULTIDRUG EFFLUX PUMP"/>
    <property type="match status" value="1"/>
</dbReference>
<evidence type="ECO:0000313" key="9">
    <source>
        <dbReference type="Proteomes" id="UP000444318"/>
    </source>
</evidence>
<evidence type="ECO:0000259" key="7">
    <source>
        <dbReference type="Pfam" id="PF26002"/>
    </source>
</evidence>